<dbReference type="RefSeq" id="WP_125466973.1">
    <property type="nucleotide sequence ID" value="NZ_RWBG01000001.1"/>
</dbReference>
<dbReference type="AlphaFoldDB" id="A0A3R9NUE3"/>
<comment type="caution">
    <text evidence="5">The sequence shown here is derived from an EMBL/GenBank/DDBJ whole genome shotgun (WGS) entry which is preliminary data.</text>
</comment>
<dbReference type="Proteomes" id="UP000270620">
    <property type="component" value="Unassembled WGS sequence"/>
</dbReference>
<feature type="domain" description="DUF676" evidence="3">
    <location>
        <begin position="143"/>
        <end position="196"/>
    </location>
</feature>
<dbReference type="OrthoDB" id="4535652at2"/>
<feature type="domain" description="Secretion system C-terminal sorting" evidence="4">
    <location>
        <begin position="466"/>
        <end position="535"/>
    </location>
</feature>
<dbReference type="NCBIfam" id="TIGR04183">
    <property type="entry name" value="Por_Secre_tail"/>
    <property type="match status" value="1"/>
</dbReference>
<feature type="signal peptide" evidence="2">
    <location>
        <begin position="1"/>
        <end position="20"/>
    </location>
</feature>
<name>A0A3R9NUE3_9FLAO</name>
<protein>
    <submittedName>
        <fullName evidence="5">T9SS C-terminal target domain-containing protein</fullName>
    </submittedName>
</protein>
<evidence type="ECO:0000259" key="4">
    <source>
        <dbReference type="Pfam" id="PF18962"/>
    </source>
</evidence>
<dbReference type="SUPFAM" id="SSF53474">
    <property type="entry name" value="alpha/beta-Hydrolases"/>
    <property type="match status" value="1"/>
</dbReference>
<gene>
    <name evidence="5" type="ORF">EJA19_03645</name>
</gene>
<organism evidence="5 6">
    <name type="scientific">Mangrovimonas spongiae</name>
    <dbReference type="NCBI Taxonomy" id="2494697"/>
    <lineage>
        <taxon>Bacteria</taxon>
        <taxon>Pseudomonadati</taxon>
        <taxon>Bacteroidota</taxon>
        <taxon>Flavobacteriia</taxon>
        <taxon>Flavobacteriales</taxon>
        <taxon>Flavobacteriaceae</taxon>
        <taxon>Mangrovimonas</taxon>
    </lineage>
</organism>
<sequence>MKKNYFLILFLLPYMFFAQAGSESTITEINSTIPFQGVDETESHIGTGEYKIYYDNIDGVLDKPIFFVDGFDPNDTRDIPSMYGLLDYGNPVENLADVVRDEGFDLVVLNFPTYTRTADGAEINGGADYIQRNAFILIALINEINSMKTGVEENVVIGPSMGGLISRYALSYMEQNTMDHDTRLYISFDSPHLGANVPIGIQYLFNYMLNDAGITELEPLVNGLLNSPAAKQMLIDHYLAHVDAGGVDQSAITHTPLGAPNYRDAFQTELTNLGFPQDIRNVAISNGSNIGQMTGTPGMELINHTFDVEFGITATADIHFTPAANQNITVTDVLLSIFGFPVTYSATAESPATSDGIDSAPGGQFDLYSFDDGSNALITEFVDNLNSQYFNFIPTLSALAITDSNWYTTPNMTASPFVNAYIPDNNEPHVTLTEDNVTFALNEILENALTTQEQVIVDNYIKIAQNPINEHLTLITQKNFKNTSISITDLTGKLVFKTVTNLGTKTDIPINVASGLYILNINTQEGISLREKIVVR</sequence>
<dbReference type="Pfam" id="PF05057">
    <property type="entry name" value="DUF676"/>
    <property type="match status" value="1"/>
</dbReference>
<reference evidence="5 6" key="1">
    <citation type="submission" date="2018-12" db="EMBL/GenBank/DDBJ databases">
        <title>Mangrovimonas spongiae sp. nov., a novel member of the genus Mangrovimonas isolated from marine sponge.</title>
        <authorList>
            <person name="Zhuang L."/>
            <person name="Luo L."/>
        </authorList>
    </citation>
    <scope>NUCLEOTIDE SEQUENCE [LARGE SCALE GENOMIC DNA]</scope>
    <source>
        <strain evidence="5 6">HN-E26</strain>
    </source>
</reference>
<dbReference type="Gene3D" id="3.40.50.1820">
    <property type="entry name" value="alpha/beta hydrolase"/>
    <property type="match status" value="1"/>
</dbReference>
<dbReference type="InterPro" id="IPR026444">
    <property type="entry name" value="Secre_tail"/>
</dbReference>
<keyword evidence="1 2" id="KW-0732">Signal</keyword>
<accession>A0A3R9NUE3</accession>
<evidence type="ECO:0000313" key="5">
    <source>
        <dbReference type="EMBL" id="RSK41985.1"/>
    </source>
</evidence>
<dbReference type="EMBL" id="RWBG01000001">
    <property type="protein sequence ID" value="RSK41985.1"/>
    <property type="molecule type" value="Genomic_DNA"/>
</dbReference>
<dbReference type="Pfam" id="PF18962">
    <property type="entry name" value="Por_Secre_tail"/>
    <property type="match status" value="1"/>
</dbReference>
<feature type="chain" id="PRO_5018759658" evidence="2">
    <location>
        <begin position="21"/>
        <end position="536"/>
    </location>
</feature>
<evidence type="ECO:0000259" key="3">
    <source>
        <dbReference type="Pfam" id="PF05057"/>
    </source>
</evidence>
<evidence type="ECO:0000313" key="6">
    <source>
        <dbReference type="Proteomes" id="UP000270620"/>
    </source>
</evidence>
<keyword evidence="6" id="KW-1185">Reference proteome</keyword>
<evidence type="ECO:0000256" key="1">
    <source>
        <dbReference type="ARBA" id="ARBA00022729"/>
    </source>
</evidence>
<dbReference type="InterPro" id="IPR029058">
    <property type="entry name" value="AB_hydrolase_fold"/>
</dbReference>
<dbReference type="InterPro" id="IPR007751">
    <property type="entry name" value="DUF676_lipase-like"/>
</dbReference>
<evidence type="ECO:0000256" key="2">
    <source>
        <dbReference type="SAM" id="SignalP"/>
    </source>
</evidence>
<proteinExistence type="predicted"/>